<organism evidence="1 2">
    <name type="scientific">Diaphorina citri</name>
    <name type="common">Asian citrus psyllid</name>
    <dbReference type="NCBI Taxonomy" id="121845"/>
    <lineage>
        <taxon>Eukaryota</taxon>
        <taxon>Metazoa</taxon>
        <taxon>Ecdysozoa</taxon>
        <taxon>Arthropoda</taxon>
        <taxon>Hexapoda</taxon>
        <taxon>Insecta</taxon>
        <taxon>Pterygota</taxon>
        <taxon>Neoptera</taxon>
        <taxon>Paraneoptera</taxon>
        <taxon>Hemiptera</taxon>
        <taxon>Sternorrhyncha</taxon>
        <taxon>Psylloidea</taxon>
        <taxon>Psyllidae</taxon>
        <taxon>Diaphorininae</taxon>
        <taxon>Diaphorina</taxon>
    </lineage>
</organism>
<dbReference type="PaxDb" id="121845-A0A1S3D2L8"/>
<dbReference type="RefSeq" id="XP_008472118.1">
    <property type="nucleotide sequence ID" value="XM_008473896.3"/>
</dbReference>
<dbReference type="Proteomes" id="UP000079169">
    <property type="component" value="Unplaced"/>
</dbReference>
<dbReference type="KEGG" id="dci:103509293"/>
<name>A0A1S3D2L8_DIACI</name>
<keyword evidence="1" id="KW-1185">Reference proteome</keyword>
<dbReference type="GeneID" id="103509293"/>
<sequence>MKDICHVQYSLVVISLIQYFASTEDIEVDENFRQSDIERDVTEITQLGFTTRCYEDLPPLSVEVDGAPQVAPVVYGDEYDFTEDEGIKTDDEVKKLREEFFEKHKKNVGKPENHDHDKGVRNNIPHEFNEVGLRNLNETDLKKDENIEKIHPKVEHGDTNNVDVKEKILKQHWNGEQIEVQDRKKPQFELFPKDSEPFPKDSEPGYKHGSLQQDFHKEIYGDEPNMELKNKIMNEIDLKNPALIKKENIHFQDKQPIEHNIHKVNHINNKLNNLLNLKNNQGNKEPYKGYKKMMNIELQETTNAYQHYSVQGPGCGLKKRNWIQIGKEYRKRQLEHILNNPNPIENEIFTKEWKECPSKSYPFESSLYDCESLSLAYPHPDPKKRRTFNTTSKLRNMRVNRHPYVRHKRIKL</sequence>
<protein>
    <submittedName>
        <fullName evidence="2">Uncharacterized protein LOC103509293</fullName>
    </submittedName>
</protein>
<dbReference type="AlphaFoldDB" id="A0A1S3D2L8"/>
<proteinExistence type="predicted"/>
<accession>A0A1S3D2L8</accession>
<evidence type="ECO:0000313" key="1">
    <source>
        <dbReference type="Proteomes" id="UP000079169"/>
    </source>
</evidence>
<reference evidence="2" key="1">
    <citation type="submission" date="2025-08" db="UniProtKB">
        <authorList>
            <consortium name="RefSeq"/>
        </authorList>
    </citation>
    <scope>IDENTIFICATION</scope>
</reference>
<gene>
    <name evidence="2" type="primary">LOC103509293</name>
</gene>
<evidence type="ECO:0000313" key="2">
    <source>
        <dbReference type="RefSeq" id="XP_008472118.1"/>
    </source>
</evidence>